<feature type="chain" id="PRO_5039631118" evidence="1">
    <location>
        <begin position="22"/>
        <end position="325"/>
    </location>
</feature>
<dbReference type="InterPro" id="IPR045741">
    <property type="entry name" value="PorV"/>
</dbReference>
<dbReference type="Pfam" id="PF19572">
    <property type="entry name" value="PorV"/>
    <property type="match status" value="1"/>
</dbReference>
<reference evidence="3" key="1">
    <citation type="journal article" date="2021" name="PeerJ">
        <title>Extensive microbial diversity within the chicken gut microbiome revealed by metagenomics and culture.</title>
        <authorList>
            <person name="Gilroy R."/>
            <person name="Ravi A."/>
            <person name="Getino M."/>
            <person name="Pursley I."/>
            <person name="Horton D.L."/>
            <person name="Alikhan N.F."/>
            <person name="Baker D."/>
            <person name="Gharbi K."/>
            <person name="Hall N."/>
            <person name="Watson M."/>
            <person name="Adriaenssens E.M."/>
            <person name="Foster-Nyarko E."/>
            <person name="Jarju S."/>
            <person name="Secka A."/>
            <person name="Antonio M."/>
            <person name="Oren A."/>
            <person name="Chaudhuri R.R."/>
            <person name="La Ragione R."/>
            <person name="Hildebrand F."/>
            <person name="Pallen M.J."/>
        </authorList>
    </citation>
    <scope>NUCLEOTIDE SEQUENCE</scope>
    <source>
        <strain evidence="3">CHK169-11906</strain>
    </source>
</reference>
<dbReference type="EMBL" id="DWYR01000009">
    <property type="protein sequence ID" value="HJA98600.1"/>
    <property type="molecule type" value="Genomic_DNA"/>
</dbReference>
<protein>
    <submittedName>
        <fullName evidence="3">PorV/PorQ family protein</fullName>
    </submittedName>
</protein>
<dbReference type="Gene3D" id="2.40.160.60">
    <property type="entry name" value="Outer membrane protein transport protein (OMPP1/FadL/TodX)"/>
    <property type="match status" value="1"/>
</dbReference>
<sequence length="325" mass="36123">MKRYYLLLVAVLALGISSAGAQEFLTINPDVRTAGMANASIATSGGAYSIFNNPASSLFDQDLLEFGFSYSPWLRDVREGYDLMAFGGYYNFNGKHTLAFGTRFYREPKIGPDSEDYPFIPRDENNNPIFEGLESFRPLSLSADLAYGYRINRYLGLSLTARYIRSTYGDFLKNDALDFDIAAYARIPLDRMLEGAWVSTGLKVSNVGFMLGDSDFDLPTSLSVGGSLFAPIRDSHSLEASLDLGYRFAPSLTKSFGMGIGVEYMLMQMIAIRSGYHLADSNGYNYGTVGAGLRFMHIQLDFSWLFASKECPWRNTYQVGVGLNF</sequence>
<feature type="signal peptide" evidence="1">
    <location>
        <begin position="1"/>
        <end position="21"/>
    </location>
</feature>
<name>A0A9D2IC90_9BACT</name>
<dbReference type="SUPFAM" id="SSF56935">
    <property type="entry name" value="Porins"/>
    <property type="match status" value="1"/>
</dbReference>
<keyword evidence="1" id="KW-0732">Signal</keyword>
<dbReference type="NCBIfam" id="NF033709">
    <property type="entry name" value="PorV_fam"/>
    <property type="match status" value="1"/>
</dbReference>
<comment type="caution">
    <text evidence="3">The sequence shown here is derived from an EMBL/GenBank/DDBJ whole genome shotgun (WGS) entry which is preliminary data.</text>
</comment>
<dbReference type="AlphaFoldDB" id="A0A9D2IC90"/>
<dbReference type="Proteomes" id="UP000824259">
    <property type="component" value="Unassembled WGS sequence"/>
</dbReference>
<evidence type="ECO:0000313" key="3">
    <source>
        <dbReference type="EMBL" id="HJA98600.1"/>
    </source>
</evidence>
<organism evidence="3 4">
    <name type="scientific">Candidatus Alistipes avicola</name>
    <dbReference type="NCBI Taxonomy" id="2838432"/>
    <lineage>
        <taxon>Bacteria</taxon>
        <taxon>Pseudomonadati</taxon>
        <taxon>Bacteroidota</taxon>
        <taxon>Bacteroidia</taxon>
        <taxon>Bacteroidales</taxon>
        <taxon>Rikenellaceae</taxon>
        <taxon>Alistipes</taxon>
    </lineage>
</organism>
<feature type="domain" description="Type IX secretion system protein PorV" evidence="2">
    <location>
        <begin position="21"/>
        <end position="227"/>
    </location>
</feature>
<reference evidence="3" key="2">
    <citation type="submission" date="2021-04" db="EMBL/GenBank/DDBJ databases">
        <authorList>
            <person name="Gilroy R."/>
        </authorList>
    </citation>
    <scope>NUCLEOTIDE SEQUENCE</scope>
    <source>
        <strain evidence="3">CHK169-11906</strain>
    </source>
</reference>
<proteinExistence type="predicted"/>
<evidence type="ECO:0000313" key="4">
    <source>
        <dbReference type="Proteomes" id="UP000824259"/>
    </source>
</evidence>
<evidence type="ECO:0000259" key="2">
    <source>
        <dbReference type="Pfam" id="PF19572"/>
    </source>
</evidence>
<evidence type="ECO:0000256" key="1">
    <source>
        <dbReference type="SAM" id="SignalP"/>
    </source>
</evidence>
<accession>A0A9D2IC90</accession>
<gene>
    <name evidence="3" type="ORF">H9779_03245</name>
</gene>